<dbReference type="AlphaFoldDB" id="A0A3A3EYF0"/>
<organism evidence="1 2">
    <name type="scientific">Pseudoalteromonas gelatinilytica</name>
    <dbReference type="NCBI Taxonomy" id="1703256"/>
    <lineage>
        <taxon>Bacteria</taxon>
        <taxon>Pseudomonadati</taxon>
        <taxon>Pseudomonadota</taxon>
        <taxon>Gammaproteobacteria</taxon>
        <taxon>Alteromonadales</taxon>
        <taxon>Pseudoalteromonadaceae</taxon>
        <taxon>Pseudoalteromonas</taxon>
    </lineage>
</organism>
<sequence>MSNFDLCFNTKSRTNLPINENDLKLLKQFRKDNPHIIGNFIPQGTPFILRSPEQGDMSDFRRTRPDIACALDSTISWPEHTKRNVSTIVNQFGDEDALAIAELYEAEISPYINKVRKITELPVAGKKFDSLTALGAAATSLESSQVRLSDFGKSILKYQVSLLKVREAAQNKAPKLELIKLGNAAKQAHLELNTKFQSELVKFKGRIKASARGNIWSNPQRGINIAKSARSSAPLQLSSLSNIQHLRKLEQGANIAGKAIIALDAGLRIDSVYSDYKAGKDWQRRAVVETTGFGFGTAAGAFVGGATVTAGVGIAIAMGPVGWVILIGVGLTAGYAAGKAGDSAGQALAGVLYDTSSSISWF</sequence>
<comment type="caution">
    <text evidence="1">The sequence shown here is derived from an EMBL/GenBank/DDBJ whole genome shotgun (WGS) entry which is preliminary data.</text>
</comment>
<dbReference type="EMBL" id="QYSE01000004">
    <property type="protein sequence ID" value="RJF33905.1"/>
    <property type="molecule type" value="Genomic_DNA"/>
</dbReference>
<gene>
    <name evidence="1" type="ORF">D4741_15635</name>
</gene>
<protein>
    <submittedName>
        <fullName evidence="1">Uncharacterized protein</fullName>
    </submittedName>
</protein>
<evidence type="ECO:0000313" key="2">
    <source>
        <dbReference type="Proteomes" id="UP000265938"/>
    </source>
</evidence>
<accession>A0A3A3EYF0</accession>
<name>A0A3A3EYF0_9GAMM</name>
<evidence type="ECO:0000313" key="1">
    <source>
        <dbReference type="EMBL" id="RJF33905.1"/>
    </source>
</evidence>
<reference evidence="1 2" key="1">
    <citation type="submission" date="2018-09" db="EMBL/GenBank/DDBJ databases">
        <title>Identification of marine bacteria producing industrial enzymes.</title>
        <authorList>
            <person name="Cheng T.H."/>
            <person name="Saidin J."/>
            <person name="Muhd D.D."/>
            <person name="Isa M.N.M."/>
            <person name="Bakar M.F.A."/>
            <person name="Ismail N."/>
        </authorList>
    </citation>
    <scope>NUCLEOTIDE SEQUENCE [LARGE SCALE GENOMIC DNA]</scope>
    <source>
        <strain evidence="1 2">MNAD 1.6</strain>
    </source>
</reference>
<dbReference type="Proteomes" id="UP000265938">
    <property type="component" value="Unassembled WGS sequence"/>
</dbReference>
<proteinExistence type="predicted"/>
<dbReference type="RefSeq" id="WP_119853653.1">
    <property type="nucleotide sequence ID" value="NZ_QYSE01000004.1"/>
</dbReference>